<dbReference type="InterPro" id="IPR053140">
    <property type="entry name" value="GDSL_Rv0518-like"/>
</dbReference>
<name>A0A4Q7L5V0_9PSEU</name>
<organism evidence="3 4">
    <name type="scientific">Herbihabitans rhizosphaerae</name>
    <dbReference type="NCBI Taxonomy" id="1872711"/>
    <lineage>
        <taxon>Bacteria</taxon>
        <taxon>Bacillati</taxon>
        <taxon>Actinomycetota</taxon>
        <taxon>Actinomycetes</taxon>
        <taxon>Pseudonocardiales</taxon>
        <taxon>Pseudonocardiaceae</taxon>
        <taxon>Herbihabitans</taxon>
    </lineage>
</organism>
<dbReference type="PANTHER" id="PTHR43784:SF2">
    <property type="entry name" value="GDSL-LIKE LIPASE_ACYLHYDROLASE, PUTATIVE (AFU_ORTHOLOGUE AFUA_2G00820)-RELATED"/>
    <property type="match status" value="1"/>
</dbReference>
<proteinExistence type="predicted"/>
<dbReference type="AlphaFoldDB" id="A0A4Q7L5V0"/>
<dbReference type="CDD" id="cd01830">
    <property type="entry name" value="XynE_like"/>
    <property type="match status" value="1"/>
</dbReference>
<dbReference type="EMBL" id="SGWQ01000001">
    <property type="protein sequence ID" value="RZS44626.1"/>
    <property type="molecule type" value="Genomic_DNA"/>
</dbReference>
<dbReference type="Gene3D" id="3.40.50.1110">
    <property type="entry name" value="SGNH hydrolase"/>
    <property type="match status" value="1"/>
</dbReference>
<dbReference type="OrthoDB" id="1828825at2"/>
<feature type="domain" description="SGNH hydrolase-type esterase" evidence="2">
    <location>
        <begin position="218"/>
        <end position="404"/>
    </location>
</feature>
<feature type="signal peptide" evidence="1">
    <location>
        <begin position="1"/>
        <end position="23"/>
    </location>
</feature>
<accession>A0A4Q7L5V0</accession>
<evidence type="ECO:0000313" key="3">
    <source>
        <dbReference type="EMBL" id="RZS44626.1"/>
    </source>
</evidence>
<dbReference type="PANTHER" id="PTHR43784">
    <property type="entry name" value="GDSL-LIKE LIPASE/ACYLHYDROLASE, PUTATIVE (AFU_ORTHOLOGUE AFUA_2G00820)-RELATED"/>
    <property type="match status" value="1"/>
</dbReference>
<feature type="chain" id="PRO_5038423489" evidence="1">
    <location>
        <begin position="24"/>
        <end position="416"/>
    </location>
</feature>
<evidence type="ECO:0000256" key="1">
    <source>
        <dbReference type="SAM" id="SignalP"/>
    </source>
</evidence>
<reference evidence="3 4" key="1">
    <citation type="submission" date="2019-02" db="EMBL/GenBank/DDBJ databases">
        <title>Genomic Encyclopedia of Type Strains, Phase IV (KMG-IV): sequencing the most valuable type-strain genomes for metagenomic binning, comparative biology and taxonomic classification.</title>
        <authorList>
            <person name="Goeker M."/>
        </authorList>
    </citation>
    <scope>NUCLEOTIDE SEQUENCE [LARGE SCALE GENOMIC DNA]</scope>
    <source>
        <strain evidence="3 4">DSM 101727</strain>
    </source>
</reference>
<keyword evidence="1" id="KW-0732">Signal</keyword>
<dbReference type="SUPFAM" id="SSF52266">
    <property type="entry name" value="SGNH hydrolase"/>
    <property type="match status" value="1"/>
</dbReference>
<protein>
    <submittedName>
        <fullName evidence="3">Lysophospholipase L1-like esterase</fullName>
    </submittedName>
</protein>
<dbReference type="InterPro" id="IPR036514">
    <property type="entry name" value="SGNH_hydro_sf"/>
</dbReference>
<evidence type="ECO:0000313" key="4">
    <source>
        <dbReference type="Proteomes" id="UP000294257"/>
    </source>
</evidence>
<dbReference type="Proteomes" id="UP000294257">
    <property type="component" value="Unassembled WGS sequence"/>
</dbReference>
<evidence type="ECO:0000259" key="2">
    <source>
        <dbReference type="Pfam" id="PF13472"/>
    </source>
</evidence>
<dbReference type="Pfam" id="PF13472">
    <property type="entry name" value="Lipase_GDSL_2"/>
    <property type="match status" value="1"/>
</dbReference>
<keyword evidence="4" id="KW-1185">Reference proteome</keyword>
<sequence length="416" mass="43916">MRHLRVAAALAAALALASPGIAAAETPSGPPSVGAQQQSLTWAGGWGASVHRASRTFQPNWSEQGFADHTVRQVVRLTDGGPAARIRLSNAYGATPLRVTGATVARTAGGADVRPGTVRHLTVGHHRSFTIAPGAEIATDAVLLPVAALESVTVTLYFAQPTGPSTFHWYANTDSYRATGDHRGDHKGTAFTETTQAWYYLAGVDVIKVFPRRTGVAAFGDSITDGYGATPGAYSRYPDELAERLRAVGRPRAVINQGIAGNRLTGDSPLFGDKGISRFKRDVIDQPNVGTVIILEGINDIGMTGADVSADALVAGHRELIRQARAAGVRVIGATLLPYKGSGFFTAGGEAKRDALNHWIRTSGEYDVVVDFERATASPTDPDQMNPAYHIGDGLHPNDAGYRVMANAVDPAAFAR</sequence>
<dbReference type="RefSeq" id="WP_130342290.1">
    <property type="nucleotide sequence ID" value="NZ_SGWQ01000001.1"/>
</dbReference>
<gene>
    <name evidence="3" type="ORF">EV193_101502</name>
</gene>
<dbReference type="InterPro" id="IPR013830">
    <property type="entry name" value="SGNH_hydro"/>
</dbReference>
<comment type="caution">
    <text evidence="3">The sequence shown here is derived from an EMBL/GenBank/DDBJ whole genome shotgun (WGS) entry which is preliminary data.</text>
</comment>